<evidence type="ECO:0000313" key="1">
    <source>
        <dbReference type="EMBL" id="MYL54564.1"/>
    </source>
</evidence>
<name>A0ACC7VKT6_9BACI</name>
<evidence type="ECO:0000313" key="2">
    <source>
        <dbReference type="Proteomes" id="UP000466692"/>
    </source>
</evidence>
<reference evidence="1" key="1">
    <citation type="submission" date="2019-11" db="EMBL/GenBank/DDBJ databases">
        <title>Genome sequences of 17 halophilic strains isolated from different environments.</title>
        <authorList>
            <person name="Furrow R.E."/>
        </authorList>
    </citation>
    <scope>NUCLEOTIDE SEQUENCE</scope>
    <source>
        <strain evidence="1">22510_22_Filter</strain>
    </source>
</reference>
<proteinExistence type="predicted"/>
<dbReference type="EMBL" id="WMEU01000004">
    <property type="protein sequence ID" value="MYL54564.1"/>
    <property type="molecule type" value="Genomic_DNA"/>
</dbReference>
<accession>A0ACC7VKT6</accession>
<dbReference type="Proteomes" id="UP000466692">
    <property type="component" value="Unassembled WGS sequence"/>
</dbReference>
<protein>
    <submittedName>
        <fullName evidence="1">Uncharacterized protein</fullName>
    </submittedName>
</protein>
<keyword evidence="2" id="KW-1185">Reference proteome</keyword>
<organism evidence="1 2">
    <name type="scientific">Pontibacillus yanchengensis</name>
    <dbReference type="NCBI Taxonomy" id="462910"/>
    <lineage>
        <taxon>Bacteria</taxon>
        <taxon>Bacillati</taxon>
        <taxon>Bacillota</taxon>
        <taxon>Bacilli</taxon>
        <taxon>Bacillales</taxon>
        <taxon>Bacillaceae</taxon>
        <taxon>Pontibacillus</taxon>
    </lineage>
</organism>
<comment type="caution">
    <text evidence="1">The sequence shown here is derived from an EMBL/GenBank/DDBJ whole genome shotgun (WGS) entry which is preliminary data.</text>
</comment>
<sequence>MGKKTEFNFYIVIGYLGIVLIMLPAVRLLAKEGYFPFMSVMGFICISSYFTFLEKRANADRRVINITKTIVILALGILSIILYY</sequence>
<gene>
    <name evidence="1" type="ORF">GLW08_14610</name>
</gene>